<gene>
    <name evidence="5" type="primary">genX</name>
    <name evidence="5" type="ORF">F0L46_05135</name>
</gene>
<dbReference type="GO" id="GO:0005524">
    <property type="term" value="F:ATP binding"/>
    <property type="evidence" value="ECO:0007669"/>
    <property type="project" value="UniProtKB-KW"/>
</dbReference>
<dbReference type="Pfam" id="PF00152">
    <property type="entry name" value="tRNA-synt_2"/>
    <property type="match status" value="1"/>
</dbReference>
<dbReference type="InterPro" id="IPR006195">
    <property type="entry name" value="aa-tRNA-synth_II"/>
</dbReference>
<dbReference type="RefSeq" id="WP_149815965.1">
    <property type="nucleotide sequence ID" value="NZ_VUOA01000009.1"/>
</dbReference>
<accession>A0A5B2VQW4</accession>
<dbReference type="Proteomes" id="UP000323142">
    <property type="component" value="Unassembled WGS sequence"/>
</dbReference>
<dbReference type="NCBIfam" id="TIGR00462">
    <property type="entry name" value="genX"/>
    <property type="match status" value="1"/>
</dbReference>
<dbReference type="Gene3D" id="3.30.930.10">
    <property type="entry name" value="Bira Bifunctional Protein, Domain 2"/>
    <property type="match status" value="1"/>
</dbReference>
<proteinExistence type="predicted"/>
<reference evidence="5 6" key="1">
    <citation type="submission" date="2019-09" db="EMBL/GenBank/DDBJ databases">
        <title>Salinarimonas rosea gen. nov., sp. nov., a new member of the a-2 subgroup of the Proteobacteria.</title>
        <authorList>
            <person name="Liu J."/>
        </authorList>
    </citation>
    <scope>NUCLEOTIDE SEQUENCE [LARGE SCALE GENOMIC DNA]</scope>
    <source>
        <strain evidence="5 6">BN140002</strain>
    </source>
</reference>
<dbReference type="InterPro" id="IPR018149">
    <property type="entry name" value="Lys-tRNA-synth_II_C"/>
</dbReference>
<dbReference type="GO" id="GO:0000049">
    <property type="term" value="F:tRNA binding"/>
    <property type="evidence" value="ECO:0007669"/>
    <property type="project" value="TreeGrafter"/>
</dbReference>
<keyword evidence="2" id="KW-0547">Nucleotide-binding</keyword>
<dbReference type="PROSITE" id="PS50862">
    <property type="entry name" value="AA_TRNA_LIGASE_II"/>
    <property type="match status" value="1"/>
</dbReference>
<evidence type="ECO:0000256" key="2">
    <source>
        <dbReference type="ARBA" id="ARBA00022741"/>
    </source>
</evidence>
<evidence type="ECO:0000256" key="1">
    <source>
        <dbReference type="ARBA" id="ARBA00022598"/>
    </source>
</evidence>
<evidence type="ECO:0000313" key="6">
    <source>
        <dbReference type="Proteomes" id="UP000323142"/>
    </source>
</evidence>
<reference evidence="5 6" key="2">
    <citation type="submission" date="2019-09" db="EMBL/GenBank/DDBJ databases">
        <authorList>
            <person name="Jin C."/>
        </authorList>
    </citation>
    <scope>NUCLEOTIDE SEQUENCE [LARGE SCALE GENOMIC DNA]</scope>
    <source>
        <strain evidence="5 6">BN140002</strain>
    </source>
</reference>
<organism evidence="5 6">
    <name type="scientific">Salinarimonas soli</name>
    <dbReference type="NCBI Taxonomy" id="1638099"/>
    <lineage>
        <taxon>Bacteria</taxon>
        <taxon>Pseudomonadati</taxon>
        <taxon>Pseudomonadota</taxon>
        <taxon>Alphaproteobacteria</taxon>
        <taxon>Hyphomicrobiales</taxon>
        <taxon>Salinarimonadaceae</taxon>
        <taxon>Salinarimonas</taxon>
    </lineage>
</organism>
<dbReference type="PANTHER" id="PTHR42918">
    <property type="entry name" value="LYSYL-TRNA SYNTHETASE"/>
    <property type="match status" value="1"/>
</dbReference>
<feature type="domain" description="Aminoacyl-transfer RNA synthetases class-II family profile" evidence="4">
    <location>
        <begin position="23"/>
        <end position="346"/>
    </location>
</feature>
<sequence>MPYASPWWRPDIHADRRPRLMARNRITAALRGFFAERDFVEVETAGLQVSPGNETHLHAFATQALSIDGTAADLYLHTSPEFACKKLLAAGEPRIATFARVWRNRERGPLHHPEFTMLEWYRAGEPYEALMRDCRDILALAAEAAGTRALTFRGASCDPSMEPERVSVADAFSQIAGIDLLATLDPAGAPDRDALAGRARHAGIRVADDDTWSDVFSRVIVERIEPRLGHGRATILDEYPTSQAALARPAPHDPRVAERFELYVCGVELANAFGELTEAGEQRRRFQAEMDEKMRIYGERYPLDETFLAALKIMPEASGIALGLDRLVMLATGASRIEDVLWAPVPEVGS</sequence>
<keyword evidence="6" id="KW-1185">Reference proteome</keyword>
<comment type="caution">
    <text evidence="5">The sequence shown here is derived from an EMBL/GenBank/DDBJ whole genome shotgun (WGS) entry which is preliminary data.</text>
</comment>
<evidence type="ECO:0000259" key="4">
    <source>
        <dbReference type="PROSITE" id="PS50862"/>
    </source>
</evidence>
<dbReference type="GO" id="GO:0006430">
    <property type="term" value="P:lysyl-tRNA aminoacylation"/>
    <property type="evidence" value="ECO:0007669"/>
    <property type="project" value="InterPro"/>
</dbReference>
<name>A0A5B2VQW4_9HYPH</name>
<dbReference type="PRINTS" id="PR00982">
    <property type="entry name" value="TRNASYNTHLYS"/>
</dbReference>
<dbReference type="OrthoDB" id="9801152at2"/>
<keyword evidence="1" id="KW-0436">Ligase</keyword>
<dbReference type="InterPro" id="IPR004364">
    <property type="entry name" value="Aa-tRNA-synt_II"/>
</dbReference>
<dbReference type="InterPro" id="IPR004525">
    <property type="entry name" value="EpmA"/>
</dbReference>
<dbReference type="GO" id="GO:0004824">
    <property type="term" value="F:lysine-tRNA ligase activity"/>
    <property type="evidence" value="ECO:0007669"/>
    <property type="project" value="InterPro"/>
</dbReference>
<dbReference type="EMBL" id="VUOA01000009">
    <property type="protein sequence ID" value="KAA2241184.1"/>
    <property type="molecule type" value="Genomic_DNA"/>
</dbReference>
<dbReference type="InterPro" id="IPR045864">
    <property type="entry name" value="aa-tRNA-synth_II/BPL/LPL"/>
</dbReference>
<dbReference type="PANTHER" id="PTHR42918:SF6">
    <property type="entry name" value="ELONGATION FACTOR P--(R)-BETA-LYSINE LIGASE"/>
    <property type="match status" value="1"/>
</dbReference>
<dbReference type="SUPFAM" id="SSF55681">
    <property type="entry name" value="Class II aaRS and biotin synthetases"/>
    <property type="match status" value="1"/>
</dbReference>
<dbReference type="GO" id="GO:0005829">
    <property type="term" value="C:cytosol"/>
    <property type="evidence" value="ECO:0007669"/>
    <property type="project" value="TreeGrafter"/>
</dbReference>
<keyword evidence="3" id="KW-0067">ATP-binding</keyword>
<evidence type="ECO:0000256" key="3">
    <source>
        <dbReference type="ARBA" id="ARBA00022840"/>
    </source>
</evidence>
<evidence type="ECO:0000313" key="5">
    <source>
        <dbReference type="EMBL" id="KAA2241184.1"/>
    </source>
</evidence>
<protein>
    <submittedName>
        <fullName evidence="5">EF-P lysine aminoacylase GenX</fullName>
    </submittedName>
</protein>
<dbReference type="AlphaFoldDB" id="A0A5B2VQW4"/>